<evidence type="ECO:0008006" key="4">
    <source>
        <dbReference type="Google" id="ProtNLM"/>
    </source>
</evidence>
<feature type="compositionally biased region" description="Basic and acidic residues" evidence="1">
    <location>
        <begin position="240"/>
        <end position="252"/>
    </location>
</feature>
<reference evidence="3" key="1">
    <citation type="journal article" date="2019" name="Int. J. Syst. Evol. Microbiol.">
        <title>The Global Catalogue of Microorganisms (GCM) 10K type strain sequencing project: providing services to taxonomists for standard genome sequencing and annotation.</title>
        <authorList>
            <consortium name="The Broad Institute Genomics Platform"/>
            <consortium name="The Broad Institute Genome Sequencing Center for Infectious Disease"/>
            <person name="Wu L."/>
            <person name="Ma J."/>
        </authorList>
    </citation>
    <scope>NUCLEOTIDE SEQUENCE [LARGE SCALE GENOMIC DNA]</scope>
    <source>
        <strain evidence="3">JCM 17388</strain>
    </source>
</reference>
<feature type="region of interest" description="Disordered" evidence="1">
    <location>
        <begin position="153"/>
        <end position="384"/>
    </location>
</feature>
<gene>
    <name evidence="2" type="ORF">GCM10022252_40630</name>
</gene>
<feature type="compositionally biased region" description="Low complexity" evidence="1">
    <location>
        <begin position="329"/>
        <end position="343"/>
    </location>
</feature>
<protein>
    <recommendedName>
        <fullName evidence="4">Translation initiation factor IF-2</fullName>
    </recommendedName>
</protein>
<feature type="compositionally biased region" description="Pro residues" evidence="1">
    <location>
        <begin position="1"/>
        <end position="26"/>
    </location>
</feature>
<feature type="compositionally biased region" description="Low complexity" evidence="1">
    <location>
        <begin position="66"/>
        <end position="77"/>
    </location>
</feature>
<comment type="caution">
    <text evidence="2">The sequence shown here is derived from an EMBL/GenBank/DDBJ whole genome shotgun (WGS) entry which is preliminary data.</text>
</comment>
<dbReference type="EMBL" id="BAABAQ010000007">
    <property type="protein sequence ID" value="GAA4195187.1"/>
    <property type="molecule type" value="Genomic_DNA"/>
</dbReference>
<evidence type="ECO:0000256" key="1">
    <source>
        <dbReference type="SAM" id="MobiDB-lite"/>
    </source>
</evidence>
<feature type="region of interest" description="Disordered" evidence="1">
    <location>
        <begin position="1"/>
        <end position="120"/>
    </location>
</feature>
<keyword evidence="3" id="KW-1185">Reference proteome</keyword>
<feature type="compositionally biased region" description="Gly residues" evidence="1">
    <location>
        <begin position="209"/>
        <end position="218"/>
    </location>
</feature>
<feature type="compositionally biased region" description="Low complexity" evidence="1">
    <location>
        <begin position="357"/>
        <end position="374"/>
    </location>
</feature>
<feature type="compositionally biased region" description="Gly residues" evidence="1">
    <location>
        <begin position="316"/>
        <end position="328"/>
    </location>
</feature>
<feature type="compositionally biased region" description="Basic and acidic residues" evidence="1">
    <location>
        <begin position="194"/>
        <end position="208"/>
    </location>
</feature>
<organism evidence="2 3">
    <name type="scientific">Streptosporangium oxazolinicum</name>
    <dbReference type="NCBI Taxonomy" id="909287"/>
    <lineage>
        <taxon>Bacteria</taxon>
        <taxon>Bacillati</taxon>
        <taxon>Actinomycetota</taxon>
        <taxon>Actinomycetes</taxon>
        <taxon>Streptosporangiales</taxon>
        <taxon>Streptosporangiaceae</taxon>
        <taxon>Streptosporangium</taxon>
    </lineage>
</organism>
<accession>A0ABP8B0S0</accession>
<dbReference type="Proteomes" id="UP001501251">
    <property type="component" value="Unassembled WGS sequence"/>
</dbReference>
<feature type="compositionally biased region" description="Low complexity" evidence="1">
    <location>
        <begin position="274"/>
        <end position="290"/>
    </location>
</feature>
<proteinExistence type="predicted"/>
<name>A0ABP8B0S0_9ACTN</name>
<sequence length="416" mass="42999">MPYSDPPPRQPPSPTEPPAEPPPTEPPHATGLPGPPGRSELAEAPRPVGPPESRTPAGPTLPAEWPGPREGARAPRGPARHRKDEETDDAVMCSSLRRSRTYLDSRPFSMPPPPSPWRRPWSRLSRDQLLRPALIAGFLAAAGVGVWSSGWSPWDGTPTAGTSPAPPEERLLAGRDTVITPSRGPVAAGVDAKAPAEKRRAPEGRKGSGAEGAGGAGRIPGRHPARVLPAERALSAAGNTRDEWVERVERAKPVKKPVKPVDRAGRHREGDGSARAAGPGGTEAATPETGTGRGSAAAGQESGRGGGSARQESGRRNGGARRGAGDSGDAGSAGTAGRSRSGAQEGRSQPRTGRTGAPATRSPSPSASRSRPPATGGGGSSGISAAYACRHLSSGDWRHAYCVRVWNDYKDRNGLP</sequence>
<evidence type="ECO:0000313" key="3">
    <source>
        <dbReference type="Proteomes" id="UP001501251"/>
    </source>
</evidence>
<feature type="compositionally biased region" description="Basic and acidic residues" evidence="1">
    <location>
        <begin position="259"/>
        <end position="272"/>
    </location>
</feature>
<evidence type="ECO:0000313" key="2">
    <source>
        <dbReference type="EMBL" id="GAA4195187.1"/>
    </source>
</evidence>